<sequence length="575" mass="66454">MSLDGLFLKSVEMELRELLVNCRIDKINQPEKDEIILSFNKNKKNYKLLISSNSTYGRIHITNEIRENPSKAPMFCMILRKYLSGARIVSVDQLNMDRIIIIKFENTDELGFNSTYSLIVEIMNRHSNITLVRDRDNIIMDCIKHVGSNVNTYRVLYSGAEYVYPPESSKENILTVMDSTVEKLIEENDLCQDFFSNCFQGISKKTSRFLYENFLNIFKGIIDKNNIKTFIHHLVQIILDRDFTFFIYNNNNVPDFSCIDFKGNNDVERKTFSSASSLLEAYYNEKDKRDRLNTRSSDLQRIVQTNIERCEKKLHIFNETLKECEKKDDFKLKGELLTANIYKLQSGISSISLENYYDETLPLLDIALDKSKTPAENIQMYYKKYTKLKKSEEMSIINIATCEDEITYLSSVLNSILQVENYVEIEDIRAELMESGYIKFSKKKDKSKKTSKPYHYIFKDGSSIFVGKNNIQNDHLTLKFAGKNDIWMHTKNIPGSHVIIQTSNNTYPSEELLDTAASLAAYYSKGRNSSKVPVDYTEVKNVKKPKGAKPGMVIYVTNKTILASPREPLSMDLKE</sequence>
<dbReference type="GO" id="GO:0043023">
    <property type="term" value="F:ribosomal large subunit binding"/>
    <property type="evidence" value="ECO:0007669"/>
    <property type="project" value="UniProtKB-UniRule"/>
</dbReference>
<dbReference type="PANTHER" id="PTHR15239">
    <property type="entry name" value="NUCLEAR EXPORT MEDIATOR FACTOR NEMF"/>
    <property type="match status" value="1"/>
</dbReference>
<dbReference type="GO" id="GO:0019843">
    <property type="term" value="F:rRNA binding"/>
    <property type="evidence" value="ECO:0007669"/>
    <property type="project" value="UniProtKB-UniRule"/>
</dbReference>
<comment type="function">
    <text evidence="5">Key component of the ribosome quality control system (RQC), a ribosome-associated complex that mediates the extraction of incompletely synthesized nascent chains from stalled ribosomes and their subsequent degradation. RqcH recruits Ala-charged tRNA, and with RqcP directs the elongation of stalled nascent chains on 50S ribosomal subunits, leading to non-templated C-terminal alanine extensions (Ala tail). The Ala tail promotes nascent chain degradation. May add between 1 and at least 8 Ala residues. Binds to stalled 50S ribosomal subunits.</text>
</comment>
<dbReference type="GO" id="GO:1990112">
    <property type="term" value="C:RQC complex"/>
    <property type="evidence" value="ECO:0007669"/>
    <property type="project" value="TreeGrafter"/>
</dbReference>
<feature type="domain" description="NFACT RNA-binding" evidence="6">
    <location>
        <begin position="452"/>
        <end position="547"/>
    </location>
</feature>
<dbReference type="HAMAP" id="MF_00844_B">
    <property type="entry name" value="RqcH_B"/>
    <property type="match status" value="1"/>
</dbReference>
<proteinExistence type="inferred from homology"/>
<dbReference type="EMBL" id="FRAD01000005">
    <property type="protein sequence ID" value="SHJ66705.1"/>
    <property type="molecule type" value="Genomic_DNA"/>
</dbReference>
<dbReference type="AlphaFoldDB" id="A0A1M6L671"/>
<keyword evidence="8" id="KW-1185">Reference proteome</keyword>
<dbReference type="GO" id="GO:0000049">
    <property type="term" value="F:tRNA binding"/>
    <property type="evidence" value="ECO:0007669"/>
    <property type="project" value="UniProtKB-UniRule"/>
</dbReference>
<name>A0A1M6L671_9CLOT</name>
<evidence type="ECO:0000313" key="8">
    <source>
        <dbReference type="Proteomes" id="UP000183952"/>
    </source>
</evidence>
<protein>
    <recommendedName>
        <fullName evidence="5">Rqc2 homolog RqcH</fullName>
        <shortName evidence="5">RqcH</shortName>
    </recommendedName>
</protein>
<dbReference type="Pfam" id="PF05833">
    <property type="entry name" value="NFACT_N"/>
    <property type="match status" value="1"/>
</dbReference>
<accession>A0A1M6L671</accession>
<dbReference type="Gene3D" id="2.30.310.10">
    <property type="entry name" value="ibrinogen binding protein from staphylococcus aureus domain"/>
    <property type="match status" value="1"/>
</dbReference>
<keyword evidence="4 5" id="KW-0648">Protein biosynthesis</keyword>
<evidence type="ECO:0000313" key="7">
    <source>
        <dbReference type="EMBL" id="SHJ66705.1"/>
    </source>
</evidence>
<comment type="similarity">
    <text evidence="5">Belongs to the NEMF family.</text>
</comment>
<evidence type="ECO:0000259" key="6">
    <source>
        <dbReference type="Pfam" id="PF05670"/>
    </source>
</evidence>
<evidence type="ECO:0000256" key="5">
    <source>
        <dbReference type="HAMAP-Rule" id="MF_00844"/>
    </source>
</evidence>
<dbReference type="Pfam" id="PF05670">
    <property type="entry name" value="NFACT-R_1"/>
    <property type="match status" value="1"/>
</dbReference>
<dbReference type="FunFam" id="2.30.310.10:FF:000004">
    <property type="entry name" value="Fibronectin-binding protein A"/>
    <property type="match status" value="1"/>
</dbReference>
<dbReference type="RefSeq" id="WP_072902263.1">
    <property type="nucleotide sequence ID" value="NZ_FRAD01000005.1"/>
</dbReference>
<comment type="subunit">
    <text evidence="5">Associates with stalled 50S ribosomal subunits. Binds to RqcP.</text>
</comment>
<dbReference type="GO" id="GO:0072344">
    <property type="term" value="P:rescue of stalled ribosome"/>
    <property type="evidence" value="ECO:0007669"/>
    <property type="project" value="UniProtKB-UniRule"/>
</dbReference>
<dbReference type="STRING" id="1121331.SAMN02745248_00639"/>
<dbReference type="PANTHER" id="PTHR15239:SF6">
    <property type="entry name" value="RIBOSOME QUALITY CONTROL COMPLEX SUBUNIT NEMF"/>
    <property type="match status" value="1"/>
</dbReference>
<evidence type="ECO:0000256" key="3">
    <source>
        <dbReference type="ARBA" id="ARBA00022884"/>
    </source>
</evidence>
<dbReference type="OrthoDB" id="9766163at2"/>
<evidence type="ECO:0000256" key="1">
    <source>
        <dbReference type="ARBA" id="ARBA00022555"/>
    </source>
</evidence>
<gene>
    <name evidence="5" type="primary">rqcH</name>
    <name evidence="7" type="ORF">SAMN02745248_00639</name>
</gene>
<keyword evidence="1 5" id="KW-0820">tRNA-binding</keyword>
<dbReference type="Proteomes" id="UP000183952">
    <property type="component" value="Unassembled WGS sequence"/>
</dbReference>
<evidence type="ECO:0000256" key="4">
    <source>
        <dbReference type="ARBA" id="ARBA00022917"/>
    </source>
</evidence>
<dbReference type="InterPro" id="IPR051608">
    <property type="entry name" value="RQC_Subunit_NEMF"/>
</dbReference>
<reference evidence="7 8" key="1">
    <citation type="submission" date="2016-11" db="EMBL/GenBank/DDBJ databases">
        <authorList>
            <person name="Jaros S."/>
            <person name="Januszkiewicz K."/>
            <person name="Wedrychowicz H."/>
        </authorList>
    </citation>
    <scope>NUCLEOTIDE SEQUENCE [LARGE SCALE GENOMIC DNA]</scope>
    <source>
        <strain evidence="7 8">DSM 3090</strain>
    </source>
</reference>
<dbReference type="InterPro" id="IPR043682">
    <property type="entry name" value="RqcH_bacterial"/>
</dbReference>
<evidence type="ECO:0000256" key="2">
    <source>
        <dbReference type="ARBA" id="ARBA00022730"/>
    </source>
</evidence>
<keyword evidence="2 5" id="KW-0699">rRNA-binding</keyword>
<organism evidence="7 8">
    <name type="scientific">Hathewaya proteolytica DSM 3090</name>
    <dbReference type="NCBI Taxonomy" id="1121331"/>
    <lineage>
        <taxon>Bacteria</taxon>
        <taxon>Bacillati</taxon>
        <taxon>Bacillota</taxon>
        <taxon>Clostridia</taxon>
        <taxon>Eubacteriales</taxon>
        <taxon>Clostridiaceae</taxon>
        <taxon>Hathewaya</taxon>
    </lineage>
</organism>
<keyword evidence="3 5" id="KW-0694">RNA-binding</keyword>
<dbReference type="InterPro" id="IPR008532">
    <property type="entry name" value="NFACT_RNA-bd"/>
</dbReference>